<dbReference type="Proteomes" id="UP000323386">
    <property type="component" value="Unassembled WGS sequence"/>
</dbReference>
<feature type="compositionally biased region" description="Low complexity" evidence="4">
    <location>
        <begin position="1164"/>
        <end position="1185"/>
    </location>
</feature>
<dbReference type="InterPro" id="IPR036388">
    <property type="entry name" value="WH-like_DNA-bd_sf"/>
</dbReference>
<dbReference type="SMART" id="SM00490">
    <property type="entry name" value="HELICc"/>
    <property type="match status" value="1"/>
</dbReference>
<feature type="compositionally biased region" description="Pro residues" evidence="4">
    <location>
        <begin position="1330"/>
        <end position="1344"/>
    </location>
</feature>
<keyword evidence="2" id="KW-0547">Nucleotide-binding</keyword>
<feature type="compositionally biased region" description="Polar residues" evidence="4">
    <location>
        <begin position="1436"/>
        <end position="1446"/>
    </location>
</feature>
<dbReference type="SMART" id="SM00487">
    <property type="entry name" value="DEXDc"/>
    <property type="match status" value="1"/>
</dbReference>
<feature type="compositionally biased region" description="Basic and acidic residues" evidence="4">
    <location>
        <begin position="1358"/>
        <end position="1369"/>
    </location>
</feature>
<dbReference type="PANTHER" id="PTHR47835:SF3">
    <property type="entry name" value="HELICASE FOR MEIOSIS 1"/>
    <property type="match status" value="1"/>
</dbReference>
<evidence type="ECO:0000313" key="7">
    <source>
        <dbReference type="EMBL" id="SPO40651.1"/>
    </source>
</evidence>
<dbReference type="InterPro" id="IPR011545">
    <property type="entry name" value="DEAD/DEAH_box_helicase_dom"/>
</dbReference>
<dbReference type="EMBL" id="OOIP01000021">
    <property type="protein sequence ID" value="SPO40651.1"/>
    <property type="molecule type" value="Genomic_DNA"/>
</dbReference>
<dbReference type="GO" id="GO:0051321">
    <property type="term" value="P:meiotic cell cycle"/>
    <property type="evidence" value="ECO:0007669"/>
    <property type="project" value="UniProtKB-KW"/>
</dbReference>
<feature type="compositionally biased region" description="Low complexity" evidence="4">
    <location>
        <begin position="1345"/>
        <end position="1355"/>
    </location>
</feature>
<dbReference type="GO" id="GO:0016787">
    <property type="term" value="F:hydrolase activity"/>
    <property type="evidence" value="ECO:0007669"/>
    <property type="project" value="UniProtKB-KW"/>
</dbReference>
<feature type="compositionally biased region" description="Basic and acidic residues" evidence="4">
    <location>
        <begin position="1505"/>
        <end position="1519"/>
    </location>
</feature>
<dbReference type="SUPFAM" id="SSF158702">
    <property type="entry name" value="Sec63 N-terminal domain-like"/>
    <property type="match status" value="1"/>
</dbReference>
<evidence type="ECO:0008006" key="9">
    <source>
        <dbReference type="Google" id="ProtNLM"/>
    </source>
</evidence>
<evidence type="ECO:0000256" key="1">
    <source>
        <dbReference type="ARBA" id="ARBA00010140"/>
    </source>
</evidence>
<dbReference type="InterPro" id="IPR014001">
    <property type="entry name" value="Helicase_ATP-bd"/>
</dbReference>
<dbReference type="Pfam" id="PF00270">
    <property type="entry name" value="DEAD"/>
    <property type="match status" value="1"/>
</dbReference>
<feature type="region of interest" description="Disordered" evidence="4">
    <location>
        <begin position="1324"/>
        <end position="1414"/>
    </location>
</feature>
<sequence length="1545" mass="165992">MEAFGPSTARSGPRYDCAYVKTAATTRSSSKLAGHPVWTGPAGSLSAQMRPLPPPPFLDAAEDAGFDFDAAAQAFAIDLDGTQAPGGLSGLDFDELARECGLEVEDAVPSVSPLGLDTGQEMAPASPYSLEVPPRVAKPPLQLDPWRPSEGLLQAPATSWRLGLDFRDAQRGQNPEEHAQDVVPPQSDVEPTFSQFKTPGSTASRITASSVSAPSAIQARRVPQTPEVAGVRLFPVSALPDSILHSDQHIVVSAPTGSGKTVIFELAILRMLQSGPPESKAVYLAPTKALCSEKTQDWTRRFQHQDCPVVELTGDSFAGLAAARKCRLIVSTPEKWDSLTRRWHDHSRILSSIQVMLLDEVHILNEPVRGPRVEVIVSRTKTYAPHIRFVAVSATIPNLDDVAAWIGGRPGDSSNSAANPPAAKTFKFGEEFRPCPLQKFVYSYPPGKDEFSFQNSLNHKKATAQAAEIIAERYRKTEGELRDGAPAGLPWPKPRPTSRAPKAAFADAALDRLASLGIAFHHAGLSYEDRKEVERRFLSEEIRVLCSTSTLATGVNLPAYCVVVRGTRQYAGNQWTELGDLDVIQMIGRAGRPQFDRDGVAVIMCENPQRQRFEDLVGGGRDIESTLGDGLIEHINAEIGLGSTRDVGEVERWLRTTFYAVRLRRKATDAGEVDNLISRVCGDAVRLLGDHRLVQRHGPDSARLEATEAGAIMSRYFLSYATMLRLLEIEPRPSLPRILETLSCADEFSDLRIRQVEKPFLQALRVLPEIRFPPKAVGSVADKVSILIQTTLAGINIQPHLQSAATSGATSFSPFAEIGAIFRHAPRICKAMLDLALDRSDGAMAKATFELLRSLCGKAWDASPAVLRQLEGVGERSIKALAAGGLGTLAQIADAAPHDIELLLNRNPPFGSKVIQSARSLPRFDLSVVECQKAQTASAPAPLDDDIDGDADSRPSVVVNVAITVGLRDYAAVSKRSRTSGLPIYVCVLTLSSDLDLCNFSRLPISKLSEPRSLTVSCRLNRRGQKVVVLAGSDEVAGSLVRAELRPDLPDSAFPAPRVSRFGVVDPDQQWENEQLLEGLDADTDFRLDDVDLFDEGGRTGKATSTTPVRAGTKMSVESEELPERLANGNYRCRHSCKGSCRHLCCREGMPKPPKRTLSAKTGPSPAQTSSATQTAASTPNARTPPAKRRTAAEVERSALGLLDKIDRLNRMEQEQQQGATDKRSRGPAAVPSKRKLGDYSDEDARIAAALASSSDEDLPLRLSSFARRPSSRHEHHAATGRASTQAARAKAAKDTPLLLSSSSELVAAEPALVDAVGAAADDSAIVPEAPQPASPPLGSPTPSPSASDLPLASARKAHSDDDQAHIPPERSCTPAAPEAPAAPQPRPPWSTVMPLSADAADVPPRIPDRTLNQLVEDRRTELSARLAARDAGSARPTSRLPSSFRKSAAAAPVPRGFLGRIGLPPWSAGAARASHATPQRGGPCETPFATNRAAIGVRAPADSGSDRPGSRERPDRSKPASSGVGREEDHGHGDEGWRAWIDDI</sequence>
<evidence type="ECO:0000256" key="4">
    <source>
        <dbReference type="SAM" id="MobiDB-lite"/>
    </source>
</evidence>
<dbReference type="GO" id="GO:0003676">
    <property type="term" value="F:nucleic acid binding"/>
    <property type="evidence" value="ECO:0007669"/>
    <property type="project" value="InterPro"/>
</dbReference>
<organism evidence="7 8">
    <name type="scientific">Pseudozyma flocculosa</name>
    <dbReference type="NCBI Taxonomy" id="84751"/>
    <lineage>
        <taxon>Eukaryota</taxon>
        <taxon>Fungi</taxon>
        <taxon>Dikarya</taxon>
        <taxon>Basidiomycota</taxon>
        <taxon>Ustilaginomycotina</taxon>
        <taxon>Ustilaginomycetes</taxon>
        <taxon>Ustilaginales</taxon>
        <taxon>Ustilaginaceae</taxon>
        <taxon>Pseudozyma</taxon>
    </lineage>
</organism>
<keyword evidence="3" id="KW-0067">ATP-binding</keyword>
<feature type="region of interest" description="Disordered" evidence="4">
    <location>
        <begin position="1214"/>
        <end position="1238"/>
    </location>
</feature>
<name>A0A5C3FB16_9BASI</name>
<feature type="region of interest" description="Disordered" evidence="4">
    <location>
        <begin position="172"/>
        <end position="192"/>
    </location>
</feature>
<dbReference type="SMART" id="SM00973">
    <property type="entry name" value="Sec63"/>
    <property type="match status" value="1"/>
</dbReference>
<dbReference type="CDD" id="cd18795">
    <property type="entry name" value="SF2_C_Ski2"/>
    <property type="match status" value="1"/>
</dbReference>
<dbReference type="Pfam" id="PF02889">
    <property type="entry name" value="Sec63"/>
    <property type="match status" value="1"/>
</dbReference>
<protein>
    <recommendedName>
        <fullName evidence="9">P-loop containing nucleoside triphosphate hydrolase protein</fullName>
    </recommendedName>
</protein>
<feature type="region of interest" description="Disordered" evidence="4">
    <location>
        <begin position="1267"/>
        <end position="1296"/>
    </location>
</feature>
<feature type="region of interest" description="Disordered" evidence="4">
    <location>
        <begin position="1148"/>
        <end position="1195"/>
    </location>
</feature>
<evidence type="ECO:0000256" key="3">
    <source>
        <dbReference type="ARBA" id="ARBA00022840"/>
    </source>
</evidence>
<dbReference type="SUPFAM" id="SSF52540">
    <property type="entry name" value="P-loop containing nucleoside triphosphate hydrolases"/>
    <property type="match status" value="1"/>
</dbReference>
<keyword evidence="8" id="KW-1185">Reference proteome</keyword>
<dbReference type="InterPro" id="IPR036390">
    <property type="entry name" value="WH_DNA-bd_sf"/>
</dbReference>
<dbReference type="Gene3D" id="3.40.50.300">
    <property type="entry name" value="P-loop containing nucleotide triphosphate hydrolases"/>
    <property type="match status" value="2"/>
</dbReference>
<dbReference type="OrthoDB" id="5575at2759"/>
<feature type="domain" description="Helicase ATP-binding" evidence="5">
    <location>
        <begin position="241"/>
        <end position="414"/>
    </location>
</feature>
<dbReference type="InterPro" id="IPR004179">
    <property type="entry name" value="Sec63-dom"/>
</dbReference>
<gene>
    <name evidence="7" type="ORF">PSFLO_06133</name>
</gene>
<evidence type="ECO:0000313" key="8">
    <source>
        <dbReference type="Proteomes" id="UP000323386"/>
    </source>
</evidence>
<dbReference type="SUPFAM" id="SSF46785">
    <property type="entry name" value="Winged helix' DNA-binding domain"/>
    <property type="match status" value="1"/>
</dbReference>
<evidence type="ECO:0000259" key="6">
    <source>
        <dbReference type="PROSITE" id="PS51194"/>
    </source>
</evidence>
<comment type="similarity">
    <text evidence="1">Belongs to the helicase family. SKI2 subfamily.</text>
</comment>
<dbReference type="PROSITE" id="PS51194">
    <property type="entry name" value="HELICASE_CTER"/>
    <property type="match status" value="1"/>
</dbReference>
<dbReference type="GO" id="GO:0005524">
    <property type="term" value="F:ATP binding"/>
    <property type="evidence" value="ECO:0007669"/>
    <property type="project" value="UniProtKB-KW"/>
</dbReference>
<reference evidence="7 8" key="1">
    <citation type="submission" date="2018-03" db="EMBL/GenBank/DDBJ databases">
        <authorList>
            <person name="Guldener U."/>
        </authorList>
    </citation>
    <scope>NUCLEOTIDE SEQUENCE [LARGE SCALE GENOMIC DNA]</scope>
    <source>
        <strain evidence="7 8">DAOM196992</strain>
    </source>
</reference>
<dbReference type="PANTHER" id="PTHR47835">
    <property type="entry name" value="HFM1, ATP DEPENDENT DNA HELICASE HOMOLOG"/>
    <property type="match status" value="1"/>
</dbReference>
<feature type="region of interest" description="Disordered" evidence="4">
    <location>
        <begin position="1426"/>
        <end position="1545"/>
    </location>
</feature>
<dbReference type="Gene3D" id="1.10.10.10">
    <property type="entry name" value="Winged helix-like DNA-binding domain superfamily/Winged helix DNA-binding domain"/>
    <property type="match status" value="1"/>
</dbReference>
<dbReference type="InterPro" id="IPR001650">
    <property type="entry name" value="Helicase_C-like"/>
</dbReference>
<dbReference type="PROSITE" id="PS51192">
    <property type="entry name" value="HELICASE_ATP_BIND_1"/>
    <property type="match status" value="1"/>
</dbReference>
<dbReference type="InterPro" id="IPR027417">
    <property type="entry name" value="P-loop_NTPase"/>
</dbReference>
<feature type="compositionally biased region" description="Basic and acidic residues" evidence="4">
    <location>
        <begin position="1526"/>
        <end position="1545"/>
    </location>
</feature>
<proteinExistence type="inferred from homology"/>
<dbReference type="Pfam" id="PF00271">
    <property type="entry name" value="Helicase_C"/>
    <property type="match status" value="1"/>
</dbReference>
<dbReference type="GO" id="GO:0043138">
    <property type="term" value="F:3'-5' DNA helicase activity"/>
    <property type="evidence" value="ECO:0007669"/>
    <property type="project" value="UniProtKB-EC"/>
</dbReference>
<evidence type="ECO:0000256" key="2">
    <source>
        <dbReference type="ARBA" id="ARBA00022741"/>
    </source>
</evidence>
<accession>A0A5C3FB16</accession>
<dbReference type="InterPro" id="IPR052247">
    <property type="entry name" value="Meiotic_Crossover_Helicase"/>
</dbReference>
<evidence type="ECO:0000259" key="5">
    <source>
        <dbReference type="PROSITE" id="PS51192"/>
    </source>
</evidence>
<dbReference type="Gene3D" id="1.10.3380.10">
    <property type="entry name" value="Sec63 N-terminal domain-like domain"/>
    <property type="match status" value="1"/>
</dbReference>
<feature type="domain" description="Helicase C-terminal" evidence="6">
    <location>
        <begin position="436"/>
        <end position="639"/>
    </location>
</feature>